<sequence>MNREKKKIKIPWLKVFLQGYRVGIPWIAGGTIIGLPAFIYGDFYGPNGMEWEEMGKELPSFGLFLVGFATCFAIFGMVYTFFSFREWPRFALLLVLTSSLYLVICSFAVCMGVGSVWGVFAVATGKESPSTLGLLLISLPLAWYGGKASWHLIVNYPKTIQWCRESTKLHETVDELQKKVDKGLNR</sequence>
<dbReference type="EMBL" id="UINC01061468">
    <property type="protein sequence ID" value="SVB87068.1"/>
    <property type="molecule type" value="Genomic_DNA"/>
</dbReference>
<feature type="transmembrane region" description="Helical" evidence="1">
    <location>
        <begin position="20"/>
        <end position="41"/>
    </location>
</feature>
<feature type="transmembrane region" description="Helical" evidence="1">
    <location>
        <begin position="61"/>
        <end position="84"/>
    </location>
</feature>
<organism evidence="2">
    <name type="scientific">marine metagenome</name>
    <dbReference type="NCBI Taxonomy" id="408172"/>
    <lineage>
        <taxon>unclassified sequences</taxon>
        <taxon>metagenomes</taxon>
        <taxon>ecological metagenomes</taxon>
    </lineage>
</organism>
<accession>A0A382HIC3</accession>
<keyword evidence="1" id="KW-1133">Transmembrane helix</keyword>
<dbReference type="AlphaFoldDB" id="A0A382HIC3"/>
<feature type="transmembrane region" description="Helical" evidence="1">
    <location>
        <begin position="132"/>
        <end position="154"/>
    </location>
</feature>
<feature type="transmembrane region" description="Helical" evidence="1">
    <location>
        <begin position="91"/>
        <end position="120"/>
    </location>
</feature>
<evidence type="ECO:0000313" key="2">
    <source>
        <dbReference type="EMBL" id="SVB87068.1"/>
    </source>
</evidence>
<protein>
    <submittedName>
        <fullName evidence="2">Uncharacterized protein</fullName>
    </submittedName>
</protein>
<proteinExistence type="predicted"/>
<reference evidence="2" key="1">
    <citation type="submission" date="2018-05" db="EMBL/GenBank/DDBJ databases">
        <authorList>
            <person name="Lanie J.A."/>
            <person name="Ng W.-L."/>
            <person name="Kazmierczak K.M."/>
            <person name="Andrzejewski T.M."/>
            <person name="Davidsen T.M."/>
            <person name="Wayne K.J."/>
            <person name="Tettelin H."/>
            <person name="Glass J.I."/>
            <person name="Rusch D."/>
            <person name="Podicherti R."/>
            <person name="Tsui H.-C.T."/>
            <person name="Winkler M.E."/>
        </authorList>
    </citation>
    <scope>NUCLEOTIDE SEQUENCE</scope>
</reference>
<keyword evidence="1" id="KW-0812">Transmembrane</keyword>
<name>A0A382HIC3_9ZZZZ</name>
<gene>
    <name evidence="2" type="ORF">METZ01_LOCUS239922</name>
</gene>
<evidence type="ECO:0000256" key="1">
    <source>
        <dbReference type="SAM" id="Phobius"/>
    </source>
</evidence>
<keyword evidence="1" id="KW-0472">Membrane</keyword>